<dbReference type="SUPFAM" id="SSF109640">
    <property type="entry name" value="KRAB domain (Kruppel-associated box)"/>
    <property type="match status" value="1"/>
</dbReference>
<dbReference type="InterPro" id="IPR050169">
    <property type="entry name" value="Krueppel_C2H2_ZnF"/>
</dbReference>
<comment type="caution">
    <text evidence="3">The sequence shown here is derived from an EMBL/GenBank/DDBJ whole genome shotgun (WGS) entry which is preliminary data.</text>
</comment>
<feature type="region of interest" description="Disordered" evidence="1">
    <location>
        <begin position="139"/>
        <end position="171"/>
    </location>
</feature>
<proteinExistence type="predicted"/>
<dbReference type="PANTHER" id="PTHR23232">
    <property type="entry name" value="KRAB DOMAIN C2H2 ZINC FINGER"/>
    <property type="match status" value="1"/>
</dbReference>
<reference evidence="3 4" key="1">
    <citation type="journal article" date="2020" name="Mol. Biol. Evol.">
        <title>Interspecific Gene Flow and the Evolution of Specialization in Black and White Rhinoceros.</title>
        <authorList>
            <person name="Moodley Y."/>
            <person name="Westbury M.V."/>
            <person name="Russo I.M."/>
            <person name="Gopalakrishnan S."/>
            <person name="Rakotoarivelo A."/>
            <person name="Olsen R.A."/>
            <person name="Prost S."/>
            <person name="Tunstall T."/>
            <person name="Ryder O.A."/>
            <person name="Dalen L."/>
            <person name="Bruford M.W."/>
        </authorList>
    </citation>
    <scope>NUCLEOTIDE SEQUENCE [LARGE SCALE GENOMIC DNA]</scope>
    <source>
        <strain evidence="3">SBR-YM</strain>
        <tissue evidence="3">Skin</tissue>
    </source>
</reference>
<dbReference type="PANTHER" id="PTHR23232:SF133">
    <property type="entry name" value="RIKEN CDNA 1700020N01 GENE"/>
    <property type="match status" value="1"/>
</dbReference>
<dbReference type="Gene3D" id="6.10.140.140">
    <property type="match status" value="1"/>
</dbReference>
<dbReference type="CDD" id="cd07765">
    <property type="entry name" value="KRAB_A-box"/>
    <property type="match status" value="1"/>
</dbReference>
<sequence length="171" mass="18251">MAAALRDLVRLPSSWQGWGTFEDVAVYFSQEEWELLDEAQRHLYRDVMLENLALVASLGAPGALMASLGAPLFCFQFTPSAKQESSIKGELIGEKKLNEGRLHNVHEQQATYPEAPPETTPSGPSLTVGVMSMPNSVTGKQHDATPVSPGPLTIPPGECKQGTGSAYAVGG</sequence>
<accession>A0A7J7FN13</accession>
<evidence type="ECO:0000313" key="4">
    <source>
        <dbReference type="Proteomes" id="UP000551758"/>
    </source>
</evidence>
<dbReference type="InterPro" id="IPR036051">
    <property type="entry name" value="KRAB_dom_sf"/>
</dbReference>
<organism evidence="3 4">
    <name type="scientific">Diceros bicornis minor</name>
    <name type="common">South-central black rhinoceros</name>
    <dbReference type="NCBI Taxonomy" id="77932"/>
    <lineage>
        <taxon>Eukaryota</taxon>
        <taxon>Metazoa</taxon>
        <taxon>Chordata</taxon>
        <taxon>Craniata</taxon>
        <taxon>Vertebrata</taxon>
        <taxon>Euteleostomi</taxon>
        <taxon>Mammalia</taxon>
        <taxon>Eutheria</taxon>
        <taxon>Laurasiatheria</taxon>
        <taxon>Perissodactyla</taxon>
        <taxon>Rhinocerotidae</taxon>
        <taxon>Diceros</taxon>
    </lineage>
</organism>
<evidence type="ECO:0000259" key="2">
    <source>
        <dbReference type="PROSITE" id="PS50805"/>
    </source>
</evidence>
<dbReference type="EMBL" id="JACDTQ010000092">
    <property type="protein sequence ID" value="KAF5929452.1"/>
    <property type="molecule type" value="Genomic_DNA"/>
</dbReference>
<dbReference type="Proteomes" id="UP000551758">
    <property type="component" value="Unassembled WGS sequence"/>
</dbReference>
<keyword evidence="4" id="KW-1185">Reference proteome</keyword>
<evidence type="ECO:0000256" key="1">
    <source>
        <dbReference type="SAM" id="MobiDB-lite"/>
    </source>
</evidence>
<dbReference type="SMART" id="SM00349">
    <property type="entry name" value="KRAB"/>
    <property type="match status" value="1"/>
</dbReference>
<dbReference type="GO" id="GO:0006355">
    <property type="term" value="P:regulation of DNA-templated transcription"/>
    <property type="evidence" value="ECO:0007669"/>
    <property type="project" value="InterPro"/>
</dbReference>
<feature type="domain" description="KRAB" evidence="2">
    <location>
        <begin position="19"/>
        <end position="113"/>
    </location>
</feature>
<dbReference type="PROSITE" id="PS50805">
    <property type="entry name" value="KRAB"/>
    <property type="match status" value="1"/>
</dbReference>
<protein>
    <recommendedName>
        <fullName evidence="2">KRAB domain-containing protein</fullName>
    </recommendedName>
</protein>
<dbReference type="AlphaFoldDB" id="A0A7J7FN13"/>
<dbReference type="Pfam" id="PF01352">
    <property type="entry name" value="KRAB"/>
    <property type="match status" value="1"/>
</dbReference>
<dbReference type="InterPro" id="IPR001909">
    <property type="entry name" value="KRAB"/>
</dbReference>
<name>A0A7J7FN13_DICBM</name>
<evidence type="ECO:0000313" key="3">
    <source>
        <dbReference type="EMBL" id="KAF5929452.1"/>
    </source>
</evidence>
<gene>
    <name evidence="3" type="ORF">HPG69_007202</name>
</gene>